<protein>
    <submittedName>
        <fullName evidence="3">DUF397 domain-containing protein</fullName>
    </submittedName>
</protein>
<dbReference type="EMBL" id="JBGEHV010000021">
    <property type="protein sequence ID" value="MEY8040380.1"/>
    <property type="molecule type" value="Genomic_DNA"/>
</dbReference>
<gene>
    <name evidence="3" type="ORF">AB8O55_13320</name>
</gene>
<reference evidence="3 4" key="1">
    <citation type="submission" date="2024-08" db="EMBL/GenBank/DDBJ databases">
        <title>Genome mining of Saccharopolyspora cebuensis PGLac3 from Nigerian medicinal plant.</title>
        <authorList>
            <person name="Ezeobiora C.E."/>
            <person name="Igbokwe N.H."/>
            <person name="Amin D.H."/>
            <person name="Mendie U.E."/>
        </authorList>
    </citation>
    <scope>NUCLEOTIDE SEQUENCE [LARGE SCALE GENOMIC DNA]</scope>
    <source>
        <strain evidence="3 4">PGLac3</strain>
    </source>
</reference>
<evidence type="ECO:0000259" key="2">
    <source>
        <dbReference type="Pfam" id="PF04149"/>
    </source>
</evidence>
<dbReference type="Proteomes" id="UP001564626">
    <property type="component" value="Unassembled WGS sequence"/>
</dbReference>
<keyword evidence="4" id="KW-1185">Reference proteome</keyword>
<sequence length="66" mass="7171">MTFPAATWRKSTRSNGNNGNCVEVGFGRDGARAVRDTKDRAAGHFTTTGAQWTSFLTAVKTGRYDT</sequence>
<comment type="caution">
    <text evidence="3">The sequence shown here is derived from an EMBL/GenBank/DDBJ whole genome shotgun (WGS) entry which is preliminary data.</text>
</comment>
<dbReference type="Pfam" id="PF04149">
    <property type="entry name" value="DUF397"/>
    <property type="match status" value="1"/>
</dbReference>
<feature type="domain" description="DUF397" evidence="2">
    <location>
        <begin position="6"/>
        <end position="60"/>
    </location>
</feature>
<evidence type="ECO:0000313" key="4">
    <source>
        <dbReference type="Proteomes" id="UP001564626"/>
    </source>
</evidence>
<evidence type="ECO:0000313" key="3">
    <source>
        <dbReference type="EMBL" id="MEY8040380.1"/>
    </source>
</evidence>
<name>A0ABV4CH01_9PSEU</name>
<dbReference type="RefSeq" id="WP_345367295.1">
    <property type="nucleotide sequence ID" value="NZ_BAABII010000018.1"/>
</dbReference>
<dbReference type="InterPro" id="IPR007278">
    <property type="entry name" value="DUF397"/>
</dbReference>
<feature type="region of interest" description="Disordered" evidence="1">
    <location>
        <begin position="1"/>
        <end position="20"/>
    </location>
</feature>
<accession>A0ABV4CH01</accession>
<proteinExistence type="predicted"/>
<organism evidence="3 4">
    <name type="scientific">Saccharopolyspora cebuensis</name>
    <dbReference type="NCBI Taxonomy" id="418759"/>
    <lineage>
        <taxon>Bacteria</taxon>
        <taxon>Bacillati</taxon>
        <taxon>Actinomycetota</taxon>
        <taxon>Actinomycetes</taxon>
        <taxon>Pseudonocardiales</taxon>
        <taxon>Pseudonocardiaceae</taxon>
        <taxon>Saccharopolyspora</taxon>
    </lineage>
</organism>
<evidence type="ECO:0000256" key="1">
    <source>
        <dbReference type="SAM" id="MobiDB-lite"/>
    </source>
</evidence>